<dbReference type="PANTHER" id="PTHR45642:SF139">
    <property type="entry name" value="SGNH HYDROLASE-TYPE ESTERASE DOMAIN-CONTAINING PROTEIN"/>
    <property type="match status" value="1"/>
</dbReference>
<feature type="transmembrane region" description="Helical" evidence="3">
    <location>
        <begin position="25"/>
        <end position="44"/>
    </location>
</feature>
<feature type="region of interest" description="Disordered" evidence="2">
    <location>
        <begin position="370"/>
        <end position="408"/>
    </location>
</feature>
<dbReference type="OrthoDB" id="1600564at2759"/>
<evidence type="ECO:0000256" key="2">
    <source>
        <dbReference type="SAM" id="MobiDB-lite"/>
    </source>
</evidence>
<keyword evidence="3" id="KW-1133">Transmembrane helix</keyword>
<dbReference type="SUPFAM" id="SSF52266">
    <property type="entry name" value="SGNH hydrolase"/>
    <property type="match status" value="1"/>
</dbReference>
<feature type="transmembrane region" description="Helical" evidence="3">
    <location>
        <begin position="417"/>
        <end position="439"/>
    </location>
</feature>
<evidence type="ECO:0000256" key="1">
    <source>
        <dbReference type="ARBA" id="ARBA00022729"/>
    </source>
</evidence>
<keyword evidence="3" id="KW-0472">Membrane</keyword>
<dbReference type="CDD" id="cd01846">
    <property type="entry name" value="fatty_acyltransferase_like"/>
    <property type="match status" value="1"/>
</dbReference>
<keyword evidence="1" id="KW-0732">Signal</keyword>
<evidence type="ECO:0000313" key="5">
    <source>
        <dbReference type="Proteomes" id="UP000078561"/>
    </source>
</evidence>
<dbReference type="PANTHER" id="PTHR45642">
    <property type="entry name" value="GDSL ESTERASE/LIPASE EXL3"/>
    <property type="match status" value="1"/>
</dbReference>
<keyword evidence="5" id="KW-1185">Reference proteome</keyword>
<dbReference type="InterPro" id="IPR050592">
    <property type="entry name" value="GDSL_lipolytic_enzyme"/>
</dbReference>
<dbReference type="AlphaFoldDB" id="A0A168MS39"/>
<feature type="transmembrane region" description="Helical" evidence="3">
    <location>
        <begin position="56"/>
        <end position="77"/>
    </location>
</feature>
<dbReference type="Gene3D" id="3.40.50.1110">
    <property type="entry name" value="SGNH hydrolase"/>
    <property type="match status" value="1"/>
</dbReference>
<evidence type="ECO:0000313" key="4">
    <source>
        <dbReference type="EMBL" id="SAL99088.1"/>
    </source>
</evidence>
<dbReference type="OMA" id="EVHPSER"/>
<accession>A0A168MS39</accession>
<organism evidence="4">
    <name type="scientific">Absidia glauca</name>
    <name type="common">Pin mould</name>
    <dbReference type="NCBI Taxonomy" id="4829"/>
    <lineage>
        <taxon>Eukaryota</taxon>
        <taxon>Fungi</taxon>
        <taxon>Fungi incertae sedis</taxon>
        <taxon>Mucoromycota</taxon>
        <taxon>Mucoromycotina</taxon>
        <taxon>Mucoromycetes</taxon>
        <taxon>Mucorales</taxon>
        <taxon>Cunninghamellaceae</taxon>
        <taxon>Absidia</taxon>
    </lineage>
</organism>
<name>A0A168MS39_ABSGL</name>
<gene>
    <name evidence="4" type="primary">ABSGL_04669.1 scaffold 5764</name>
</gene>
<dbReference type="EMBL" id="LT552482">
    <property type="protein sequence ID" value="SAL99088.1"/>
    <property type="molecule type" value="Genomic_DNA"/>
</dbReference>
<dbReference type="Pfam" id="PF00657">
    <property type="entry name" value="Lipase_GDSL"/>
    <property type="match status" value="1"/>
</dbReference>
<feature type="compositionally biased region" description="Polar residues" evidence="2">
    <location>
        <begin position="375"/>
        <end position="391"/>
    </location>
</feature>
<reference evidence="4" key="1">
    <citation type="submission" date="2016-04" db="EMBL/GenBank/DDBJ databases">
        <authorList>
            <person name="Evans L.H."/>
            <person name="Alamgir A."/>
            <person name="Owens N."/>
            <person name="Weber N.D."/>
            <person name="Virtaneva K."/>
            <person name="Barbian K."/>
            <person name="Babar A."/>
            <person name="Rosenke K."/>
        </authorList>
    </citation>
    <scope>NUCLEOTIDE SEQUENCE [LARGE SCALE GENOMIC DNA]</scope>
    <source>
        <strain evidence="4">CBS 101.48</strain>
    </source>
</reference>
<dbReference type="GO" id="GO:0016788">
    <property type="term" value="F:hydrolase activity, acting on ester bonds"/>
    <property type="evidence" value="ECO:0007669"/>
    <property type="project" value="InterPro"/>
</dbReference>
<dbReference type="InParanoid" id="A0A168MS39"/>
<keyword evidence="3" id="KW-0812">Transmembrane</keyword>
<dbReference type="Proteomes" id="UP000078561">
    <property type="component" value="Unassembled WGS sequence"/>
</dbReference>
<sequence>MLRFPAVRVCNHDVPTMILMHNLSLYFYLSLLSFSPLATLFPAPSFFPYPFLSLPFLMPSSLLTALTLVPASAVVMAKATNLVVFGDSYSDVGNFQRWTNGPIWSEHVAAGWNASLHSFAYSGAVCDNALYPNNTSTYYNTPSIQDQVEFYYQQHLNLDPSETIYAFWVGVNDIHQTFKEQPETPDFTTISDCIMSQIEMVHKLFKANQIMLINLPPMEYMPYFMNTMMAPSRGRAVKMVNEGLKYQVLDLNKKYGTLELDLIDMHSLLSDMVNDPDTFGITNTNRAYWDDCQGKCQDVGMDDYIWWDRTHLTGGVHHTIGNSILHAGSYAPPTSVNKVKVERLLMASVSNIRSPIYRAQPNTGVIQRLVGDMDPSTSQPHSHQDTTAVANQQDSSHESSQEEDHATADKKDQDFSIYLWSPIMPIITLIVALAILVWWMKRRHFNSGHQLLKSEDLA</sequence>
<evidence type="ECO:0000256" key="3">
    <source>
        <dbReference type="SAM" id="Phobius"/>
    </source>
</evidence>
<feature type="compositionally biased region" description="Basic and acidic residues" evidence="2">
    <location>
        <begin position="395"/>
        <end position="408"/>
    </location>
</feature>
<dbReference type="InterPro" id="IPR036514">
    <property type="entry name" value="SGNH_hydro_sf"/>
</dbReference>
<proteinExistence type="predicted"/>
<dbReference type="InterPro" id="IPR001087">
    <property type="entry name" value="GDSL"/>
</dbReference>
<protein>
    <submittedName>
        <fullName evidence="4">Uncharacterized protein</fullName>
    </submittedName>
</protein>